<keyword evidence="1" id="KW-0472">Membrane</keyword>
<evidence type="ECO:0000313" key="4">
    <source>
        <dbReference type="Proteomes" id="UP000596074"/>
    </source>
</evidence>
<evidence type="ECO:0000256" key="1">
    <source>
        <dbReference type="SAM" id="Phobius"/>
    </source>
</evidence>
<keyword evidence="1" id="KW-0812">Transmembrane</keyword>
<evidence type="ECO:0000259" key="2">
    <source>
        <dbReference type="Pfam" id="PF00561"/>
    </source>
</evidence>
<dbReference type="KEGG" id="vcw:GJQ55_01540"/>
<dbReference type="PRINTS" id="PR00111">
    <property type="entry name" value="ABHYDROLASE"/>
</dbReference>
<dbReference type="PANTHER" id="PTHR43689:SF8">
    <property type="entry name" value="ALPHA_BETA-HYDROLASES SUPERFAMILY PROTEIN"/>
    <property type="match status" value="1"/>
</dbReference>
<dbReference type="GO" id="GO:0016787">
    <property type="term" value="F:hydrolase activity"/>
    <property type="evidence" value="ECO:0007669"/>
    <property type="project" value="UniProtKB-KW"/>
</dbReference>
<feature type="transmembrane region" description="Helical" evidence="1">
    <location>
        <begin position="170"/>
        <end position="191"/>
    </location>
</feature>
<gene>
    <name evidence="3" type="ORF">GJQ55_01540</name>
</gene>
<dbReference type="PANTHER" id="PTHR43689">
    <property type="entry name" value="HYDROLASE"/>
    <property type="match status" value="1"/>
</dbReference>
<keyword evidence="4" id="KW-1185">Reference proteome</keyword>
<feature type="domain" description="AB hydrolase-1" evidence="2">
    <location>
        <begin position="69"/>
        <end position="301"/>
    </location>
</feature>
<dbReference type="InterPro" id="IPR000073">
    <property type="entry name" value="AB_hydrolase_1"/>
</dbReference>
<dbReference type="AlphaFoldDB" id="A0A9X7YN00"/>
<name>A0A9X7YN00_9GAMM</name>
<dbReference type="Gene3D" id="3.40.50.1820">
    <property type="entry name" value="alpha/beta hydrolase"/>
    <property type="match status" value="1"/>
</dbReference>
<accession>A0A9X7YN00</accession>
<dbReference type="Pfam" id="PF00561">
    <property type="entry name" value="Abhydrolase_1"/>
    <property type="match status" value="1"/>
</dbReference>
<dbReference type="SUPFAM" id="SSF53474">
    <property type="entry name" value="alpha/beta-Hydrolases"/>
    <property type="match status" value="1"/>
</dbReference>
<evidence type="ECO:0000313" key="3">
    <source>
        <dbReference type="EMBL" id="QQD23234.1"/>
    </source>
</evidence>
<proteinExistence type="predicted"/>
<reference evidence="3 4" key="1">
    <citation type="submission" date="2019-11" db="EMBL/GenBank/DDBJ databases">
        <title>Venatorbacter sp. nov. a predator of Campylobacter and other Gram-negative bacteria.</title>
        <authorList>
            <person name="Saeedi A."/>
            <person name="Cummings N.J."/>
            <person name="Connerton I.F."/>
            <person name="Connerton P.L."/>
        </authorList>
    </citation>
    <scope>NUCLEOTIDE SEQUENCE [LARGE SCALE GENOMIC DNA]</scope>
    <source>
        <strain evidence="3">XL5</strain>
    </source>
</reference>
<organism evidence="3 4">
    <name type="scientific">Venatoribacter cucullus</name>
    <dbReference type="NCBI Taxonomy" id="2661630"/>
    <lineage>
        <taxon>Bacteria</taxon>
        <taxon>Pseudomonadati</taxon>
        <taxon>Pseudomonadota</taxon>
        <taxon>Gammaproteobacteria</taxon>
        <taxon>Oceanospirillales</taxon>
        <taxon>Oceanospirillaceae</taxon>
        <taxon>Venatoribacter</taxon>
    </lineage>
</organism>
<dbReference type="InterPro" id="IPR029058">
    <property type="entry name" value="AB_hydrolase_fold"/>
</dbReference>
<sequence length="316" mass="36034">MAFFGYHGISPMLSQAWNAMFSPFTGEAGAIALDELQRRHELPDSRYLELQGMRVHYRDVNNTGNPGAPVVIMLHGIFASLHTWNDWTDILSQHFRVISIDNPNFGLTGPHPQGIRKHLYSDFLNEFTDALNIQQAHMVGNSLGGWMSWEFAARFPHKVQKIILLDSAGFFFMPPMVLLSMGLPFGGWLAARTPLPRKALYAIVRTTYGRKERLQKPVMDRYYDLLMRPGNRMAAAAVLRFVRNRGGFDTRPLQQVKQPVLIMWGKNDGWIPVAHVEKFRQALPQAESVIYDDCGHMPMEEIPQRSAVDALRFLQQ</sequence>
<keyword evidence="3" id="KW-0378">Hydrolase</keyword>
<dbReference type="EMBL" id="CP046056">
    <property type="protein sequence ID" value="QQD23234.1"/>
    <property type="molecule type" value="Genomic_DNA"/>
</dbReference>
<protein>
    <submittedName>
        <fullName evidence="3">Alpha/beta fold hydrolase</fullName>
    </submittedName>
</protein>
<dbReference type="Proteomes" id="UP000596074">
    <property type="component" value="Chromosome"/>
</dbReference>
<keyword evidence="1" id="KW-1133">Transmembrane helix</keyword>